<feature type="region of interest" description="Disordered" evidence="1">
    <location>
        <begin position="25"/>
        <end position="53"/>
    </location>
</feature>
<keyword evidence="3" id="KW-1185">Reference proteome</keyword>
<gene>
    <name evidence="2" type="ordered locus">BN4_11619</name>
</gene>
<protein>
    <submittedName>
        <fullName evidence="2">Uncharacterized protein</fullName>
    </submittedName>
</protein>
<reference evidence="3" key="2">
    <citation type="journal article" date="2013" name="Stand. Genomic Sci.">
        <title>Complete genome sequence of Desulfocapsa sulfexigens, a marine deltaproteobacterium specialized in disproportionating inorganic sulfur compounds.</title>
        <authorList>
            <person name="Finster K.W."/>
            <person name="Kjeldsen K.U."/>
            <person name="Kube M."/>
            <person name="Reinhardt R."/>
            <person name="Mussmann M."/>
            <person name="Amann R."/>
            <person name="Schreiber L."/>
        </authorList>
    </citation>
    <scope>NUCLEOTIDE SEQUENCE [LARGE SCALE GENOMIC DNA]</scope>
    <source>
        <strain evidence="3">DSM 10523 / SB164P1</strain>
    </source>
</reference>
<proteinExistence type="predicted"/>
<reference evidence="2 3" key="1">
    <citation type="journal article" date="2013" name="PLoS ONE">
        <title>The first genomic and proteomic characterization of a deep-sea sulfate reducer: insights into the piezophilic lifestyle of Desulfovibrio piezophilus.</title>
        <authorList>
            <person name="Pradel N."/>
            <person name="Ji B."/>
            <person name="Gimenez G."/>
            <person name="Talla E."/>
            <person name="Lenoble P."/>
            <person name="Garel M."/>
            <person name="Tamburini C."/>
            <person name="Fourquet P."/>
            <person name="Lebrun R."/>
            <person name="Bertin P."/>
            <person name="Denis Y."/>
            <person name="Pophillat M."/>
            <person name="Barbe V."/>
            <person name="Ollivier B."/>
            <person name="Dolla A."/>
        </authorList>
    </citation>
    <scope>NUCLEOTIDE SEQUENCE [LARGE SCALE GENOMIC DNA]</scope>
    <source>
        <strain evidence="3">DSM 10523 / SB164P1</strain>
    </source>
</reference>
<evidence type="ECO:0000313" key="3">
    <source>
        <dbReference type="Proteomes" id="UP000011724"/>
    </source>
</evidence>
<feature type="compositionally biased region" description="Basic and acidic residues" evidence="1">
    <location>
        <begin position="25"/>
        <end position="35"/>
    </location>
</feature>
<accession>M1WQA6</accession>
<dbReference type="EMBL" id="FO203427">
    <property type="protein sequence ID" value="CCH48854.1"/>
    <property type="molecule type" value="Genomic_DNA"/>
</dbReference>
<organism evidence="2 3">
    <name type="scientific">Pseudodesulfovibrio piezophilus (strain DSM 21447 / JCM 15486 / C1TLV30)</name>
    <name type="common">Desulfovibrio piezophilus</name>
    <dbReference type="NCBI Taxonomy" id="1322246"/>
    <lineage>
        <taxon>Bacteria</taxon>
        <taxon>Pseudomonadati</taxon>
        <taxon>Thermodesulfobacteriota</taxon>
        <taxon>Desulfovibrionia</taxon>
        <taxon>Desulfovibrionales</taxon>
        <taxon>Desulfovibrionaceae</taxon>
    </lineage>
</organism>
<evidence type="ECO:0000313" key="2">
    <source>
        <dbReference type="EMBL" id="CCH48854.1"/>
    </source>
</evidence>
<name>M1WQA6_PSEP2</name>
<dbReference type="HOGENOM" id="CLU_3060909_0_0_7"/>
<dbReference type="KEGG" id="dpi:BN4_11619"/>
<dbReference type="AlphaFoldDB" id="M1WQA6"/>
<dbReference type="Proteomes" id="UP000011724">
    <property type="component" value="Chromosome"/>
</dbReference>
<evidence type="ECO:0000256" key="1">
    <source>
        <dbReference type="SAM" id="MobiDB-lite"/>
    </source>
</evidence>
<sequence length="53" mass="6207">MFHAIIGLLVYFTLGISAFERVERREGTRRGDRGLAEYPDCQKNNQTDEKYLK</sequence>